<reference evidence="2" key="1">
    <citation type="journal article" date="2020" name="Stud. Mycol.">
        <title>101 Dothideomycetes genomes: a test case for predicting lifestyles and emergence of pathogens.</title>
        <authorList>
            <person name="Haridas S."/>
            <person name="Albert R."/>
            <person name="Binder M."/>
            <person name="Bloem J."/>
            <person name="Labutti K."/>
            <person name="Salamov A."/>
            <person name="Andreopoulos B."/>
            <person name="Baker S."/>
            <person name="Barry K."/>
            <person name="Bills G."/>
            <person name="Bluhm B."/>
            <person name="Cannon C."/>
            <person name="Castanera R."/>
            <person name="Culley D."/>
            <person name="Daum C."/>
            <person name="Ezra D."/>
            <person name="Gonzalez J."/>
            <person name="Henrissat B."/>
            <person name="Kuo A."/>
            <person name="Liang C."/>
            <person name="Lipzen A."/>
            <person name="Lutzoni F."/>
            <person name="Magnuson J."/>
            <person name="Mondo S."/>
            <person name="Nolan M."/>
            <person name="Ohm R."/>
            <person name="Pangilinan J."/>
            <person name="Park H.-J."/>
            <person name="Ramirez L."/>
            <person name="Alfaro M."/>
            <person name="Sun H."/>
            <person name="Tritt A."/>
            <person name="Yoshinaga Y."/>
            <person name="Zwiers L.-H."/>
            <person name="Turgeon B."/>
            <person name="Goodwin S."/>
            <person name="Spatafora J."/>
            <person name="Crous P."/>
            <person name="Grigoriev I."/>
        </authorList>
    </citation>
    <scope>NUCLEOTIDE SEQUENCE</scope>
    <source>
        <strain evidence="2">CBS 110217</strain>
    </source>
</reference>
<dbReference type="AlphaFoldDB" id="A0A9P4GXM1"/>
<accession>A0A9P4GXM1</accession>
<comment type="caution">
    <text evidence="2">The sequence shown here is derived from an EMBL/GenBank/DDBJ whole genome shotgun (WGS) entry which is preliminary data.</text>
</comment>
<gene>
    <name evidence="2" type="ORF">EK21DRAFT_117440</name>
</gene>
<dbReference type="EMBL" id="ML978284">
    <property type="protein sequence ID" value="KAF2024808.1"/>
    <property type="molecule type" value="Genomic_DNA"/>
</dbReference>
<sequence>MPPKSKPRPQQKTSATATGEPLSFEENYGEEHLDMDPLLQRIHDGIHYTRLQLNKNLSIMQTTRFAIPLPPITKAHGTALVLLRRAQEDNIAILISSSPTEIIYELGVPVPYFVSEARTVRSIHSPHWWVGNSAKETEAGPHAQENEVRKAKSNARGSANKWQKEVVKTREQKGNETKLEEGLRRQLAKESMCDCVHERNFNAEQS</sequence>
<proteinExistence type="predicted"/>
<evidence type="ECO:0000256" key="1">
    <source>
        <dbReference type="SAM" id="MobiDB-lite"/>
    </source>
</evidence>
<evidence type="ECO:0000313" key="2">
    <source>
        <dbReference type="EMBL" id="KAF2024808.1"/>
    </source>
</evidence>
<dbReference type="OrthoDB" id="3801416at2759"/>
<organism evidence="2 3">
    <name type="scientific">Setomelanomma holmii</name>
    <dbReference type="NCBI Taxonomy" id="210430"/>
    <lineage>
        <taxon>Eukaryota</taxon>
        <taxon>Fungi</taxon>
        <taxon>Dikarya</taxon>
        <taxon>Ascomycota</taxon>
        <taxon>Pezizomycotina</taxon>
        <taxon>Dothideomycetes</taxon>
        <taxon>Pleosporomycetidae</taxon>
        <taxon>Pleosporales</taxon>
        <taxon>Pleosporineae</taxon>
        <taxon>Phaeosphaeriaceae</taxon>
        <taxon>Setomelanomma</taxon>
    </lineage>
</organism>
<feature type="compositionally biased region" description="Basic and acidic residues" evidence="1">
    <location>
        <begin position="162"/>
        <end position="183"/>
    </location>
</feature>
<feature type="region of interest" description="Disordered" evidence="1">
    <location>
        <begin position="137"/>
        <end position="183"/>
    </location>
</feature>
<feature type="compositionally biased region" description="Basic and acidic residues" evidence="1">
    <location>
        <begin position="137"/>
        <end position="150"/>
    </location>
</feature>
<protein>
    <submittedName>
        <fullName evidence="2">Uncharacterized protein</fullName>
    </submittedName>
</protein>
<keyword evidence="3" id="KW-1185">Reference proteome</keyword>
<name>A0A9P4GXM1_9PLEO</name>
<feature type="region of interest" description="Disordered" evidence="1">
    <location>
        <begin position="1"/>
        <end position="23"/>
    </location>
</feature>
<evidence type="ECO:0000313" key="3">
    <source>
        <dbReference type="Proteomes" id="UP000799777"/>
    </source>
</evidence>
<dbReference type="Proteomes" id="UP000799777">
    <property type="component" value="Unassembled WGS sequence"/>
</dbReference>